<dbReference type="Gene3D" id="3.40.50.2000">
    <property type="entry name" value="Glycogen Phosphorylase B"/>
    <property type="match status" value="1"/>
</dbReference>
<reference evidence="1 2" key="1">
    <citation type="journal article" date="2020" name="IScience">
        <title>Genome Sequencing of the Endangered Kingdonia uniflora (Circaeasteraceae, Ranunculales) Reveals Potential Mechanisms of Evolutionary Specialization.</title>
        <authorList>
            <person name="Sun Y."/>
            <person name="Deng T."/>
            <person name="Zhang A."/>
            <person name="Moore M.J."/>
            <person name="Landis J.B."/>
            <person name="Lin N."/>
            <person name="Zhang H."/>
            <person name="Zhang X."/>
            <person name="Huang J."/>
            <person name="Zhang X."/>
            <person name="Sun H."/>
            <person name="Wang H."/>
        </authorList>
    </citation>
    <scope>NUCLEOTIDE SEQUENCE [LARGE SCALE GENOMIC DNA]</scope>
    <source>
        <strain evidence="1">TB1705</strain>
        <tissue evidence="1">Leaf</tissue>
    </source>
</reference>
<dbReference type="SUPFAM" id="SSF53756">
    <property type="entry name" value="UDP-Glycosyltransferase/glycogen phosphorylase"/>
    <property type="match status" value="1"/>
</dbReference>
<feature type="non-terminal residue" evidence="1">
    <location>
        <position position="1"/>
    </location>
</feature>
<gene>
    <name evidence="1" type="ORF">GIB67_042449</name>
</gene>
<protein>
    <submittedName>
        <fullName evidence="1">Uncharacterized protein</fullName>
    </submittedName>
</protein>
<dbReference type="PANTHER" id="PTHR45871">
    <property type="entry name" value="N-ACETYLGLUCOSAMINYL-PHOSPHATIDYLINOSITOL BIOSYNTHETIC PROTEIN"/>
    <property type="match status" value="1"/>
</dbReference>
<evidence type="ECO:0000313" key="2">
    <source>
        <dbReference type="Proteomes" id="UP000541444"/>
    </source>
</evidence>
<dbReference type="EMBL" id="JACGCM010002130">
    <property type="protein sequence ID" value="KAF6144472.1"/>
    <property type="molecule type" value="Genomic_DNA"/>
</dbReference>
<comment type="caution">
    <text evidence="1">The sequence shown here is derived from an EMBL/GenBank/DDBJ whole genome shotgun (WGS) entry which is preliminary data.</text>
</comment>
<dbReference type="GO" id="GO:0006506">
    <property type="term" value="P:GPI anchor biosynthetic process"/>
    <property type="evidence" value="ECO:0007669"/>
    <property type="project" value="TreeGrafter"/>
</dbReference>
<sequence length="130" mass="14496">HSFYGFPDIGGLHMNKILLFTFADVNQTISVSLTSKVNTVLQSLLRPGKVFVIPNGVDTAMFRPAPERLNHHEIVIVVISRFVSGRVQICLLESFLKYAICTQRFFSLSEMDQKSASGRDKGKAFSSRSS</sequence>
<keyword evidence="2" id="KW-1185">Reference proteome</keyword>
<dbReference type="AlphaFoldDB" id="A0A7J7LPJ7"/>
<dbReference type="Proteomes" id="UP000541444">
    <property type="component" value="Unassembled WGS sequence"/>
</dbReference>
<accession>A0A7J7LPJ7</accession>
<dbReference type="OrthoDB" id="734129at2759"/>
<organism evidence="1 2">
    <name type="scientific">Kingdonia uniflora</name>
    <dbReference type="NCBI Taxonomy" id="39325"/>
    <lineage>
        <taxon>Eukaryota</taxon>
        <taxon>Viridiplantae</taxon>
        <taxon>Streptophyta</taxon>
        <taxon>Embryophyta</taxon>
        <taxon>Tracheophyta</taxon>
        <taxon>Spermatophyta</taxon>
        <taxon>Magnoliopsida</taxon>
        <taxon>Ranunculales</taxon>
        <taxon>Circaeasteraceae</taxon>
        <taxon>Kingdonia</taxon>
    </lineage>
</organism>
<dbReference type="GO" id="GO:0000506">
    <property type="term" value="C:glycosylphosphatidylinositol-N-acetylglucosaminyltransferase (GPI-GnT) complex"/>
    <property type="evidence" value="ECO:0007669"/>
    <property type="project" value="TreeGrafter"/>
</dbReference>
<dbReference type="GO" id="GO:0017176">
    <property type="term" value="F:phosphatidylinositol N-acetylglucosaminyltransferase activity"/>
    <property type="evidence" value="ECO:0007669"/>
    <property type="project" value="TreeGrafter"/>
</dbReference>
<dbReference type="PANTHER" id="PTHR45871:SF1">
    <property type="entry name" value="PHOSPHATIDYLINOSITOL N-ACETYLGLUCOSAMINYLTRANSFERASE SUBUNIT A"/>
    <property type="match status" value="1"/>
</dbReference>
<name>A0A7J7LPJ7_9MAGN</name>
<evidence type="ECO:0000313" key="1">
    <source>
        <dbReference type="EMBL" id="KAF6144472.1"/>
    </source>
</evidence>
<proteinExistence type="predicted"/>